<proteinExistence type="predicted"/>
<accession>A0A1G6IWM1</accession>
<name>A0A1G6IWM1_9GAMM</name>
<keyword evidence="1" id="KW-0812">Transmembrane</keyword>
<keyword evidence="1" id="KW-0472">Membrane</keyword>
<keyword evidence="1" id="KW-1133">Transmembrane helix</keyword>
<gene>
    <name evidence="2" type="ORF">SAMN05421732_103140</name>
</gene>
<sequence length="291" mass="33255">MSEKQTYCPNCLTKYKVSVAQLTVARGMVCCAKCSTNFNALTHLVVEKEETFSPAQTASSSDPSQQTFVSNALVKEQLITEQKPVQHLLEIFDRKVENSNIDLKTYLNNLNYFSTEPIGNYPALNWSEKAEQEKTYGTRHYVLWGTINLCLASLLILQFFWFNPKILNNSPVFSALFNTACQAFNCSVMEENYRLISTNKLKVKQISRQETQFTGELINYHTESLALPMIKVNLKANGETVSTYLFKPSEYLITSLQGIQRIPQNSPFKFKFSVPMPRKSFDTYSLEIIRP</sequence>
<protein>
    <submittedName>
        <fullName evidence="2">MJ0042 family finger-like domain-containing protein</fullName>
    </submittedName>
</protein>
<reference evidence="3" key="1">
    <citation type="submission" date="2016-09" db="EMBL/GenBank/DDBJ databases">
        <authorList>
            <person name="Varghese N."/>
            <person name="Submissions S."/>
        </authorList>
    </citation>
    <scope>NUCLEOTIDE SEQUENCE [LARGE SCALE GENOMIC DNA]</scope>
    <source>
        <strain evidence="3">ANC 4667</strain>
    </source>
</reference>
<dbReference type="Proteomes" id="UP000243468">
    <property type="component" value="Unassembled WGS sequence"/>
</dbReference>
<dbReference type="InterPro" id="IPR021834">
    <property type="entry name" value="DUF3426"/>
</dbReference>
<dbReference type="OrthoDB" id="5294582at2"/>
<evidence type="ECO:0000313" key="3">
    <source>
        <dbReference type="Proteomes" id="UP000243468"/>
    </source>
</evidence>
<dbReference type="STRING" id="1226327.SAMN05421732_103140"/>
<dbReference type="EMBL" id="FMYO01000003">
    <property type="protein sequence ID" value="SDC10475.1"/>
    <property type="molecule type" value="Genomic_DNA"/>
</dbReference>
<dbReference type="AlphaFoldDB" id="A0A1G6IWM1"/>
<evidence type="ECO:0000256" key="1">
    <source>
        <dbReference type="SAM" id="Phobius"/>
    </source>
</evidence>
<dbReference type="RefSeq" id="WP_092819373.1">
    <property type="nucleotide sequence ID" value="NZ_BAABKJ010000004.1"/>
</dbReference>
<evidence type="ECO:0000313" key="2">
    <source>
        <dbReference type="EMBL" id="SDC10475.1"/>
    </source>
</evidence>
<organism evidence="2 3">
    <name type="scientific">Acinetobacter kookii</name>
    <dbReference type="NCBI Taxonomy" id="1226327"/>
    <lineage>
        <taxon>Bacteria</taxon>
        <taxon>Pseudomonadati</taxon>
        <taxon>Pseudomonadota</taxon>
        <taxon>Gammaproteobacteria</taxon>
        <taxon>Moraxellales</taxon>
        <taxon>Moraxellaceae</taxon>
        <taxon>Acinetobacter</taxon>
    </lineage>
</organism>
<keyword evidence="3" id="KW-1185">Reference proteome</keyword>
<dbReference type="InterPro" id="IPR011723">
    <property type="entry name" value="Znf/thioredoxin_put"/>
</dbReference>
<feature type="transmembrane region" description="Helical" evidence="1">
    <location>
        <begin position="141"/>
        <end position="162"/>
    </location>
</feature>
<dbReference type="Pfam" id="PF11906">
    <property type="entry name" value="DUF3426"/>
    <property type="match status" value="1"/>
</dbReference>
<dbReference type="NCBIfam" id="TIGR02098">
    <property type="entry name" value="MJ0042_CXXC"/>
    <property type="match status" value="1"/>
</dbReference>